<sequence>MLQQEIVFRPHQAGKLPEMLGRLIVVGLEQRHQFVADSVAKVTAIRIGSIVTGADLVLLAIFDDLFTPDAK</sequence>
<protein>
    <submittedName>
        <fullName evidence="1">Uncharacterized protein</fullName>
    </submittedName>
</protein>
<accession>A0A645HXD1</accession>
<evidence type="ECO:0000313" key="1">
    <source>
        <dbReference type="EMBL" id="MPN40824.1"/>
    </source>
</evidence>
<comment type="caution">
    <text evidence="1">The sequence shown here is derived from an EMBL/GenBank/DDBJ whole genome shotgun (WGS) entry which is preliminary data.</text>
</comment>
<proteinExistence type="predicted"/>
<dbReference type="AlphaFoldDB" id="A0A645HXD1"/>
<reference evidence="1" key="1">
    <citation type="submission" date="2019-08" db="EMBL/GenBank/DDBJ databases">
        <authorList>
            <person name="Kucharzyk K."/>
            <person name="Murdoch R.W."/>
            <person name="Higgins S."/>
            <person name="Loffler F."/>
        </authorList>
    </citation>
    <scope>NUCLEOTIDE SEQUENCE</scope>
</reference>
<name>A0A645HXD1_9ZZZZ</name>
<gene>
    <name evidence="1" type="ORF">SDC9_188364</name>
</gene>
<organism evidence="1">
    <name type="scientific">bioreactor metagenome</name>
    <dbReference type="NCBI Taxonomy" id="1076179"/>
    <lineage>
        <taxon>unclassified sequences</taxon>
        <taxon>metagenomes</taxon>
        <taxon>ecological metagenomes</taxon>
    </lineage>
</organism>
<dbReference type="EMBL" id="VSSQ01097471">
    <property type="protein sequence ID" value="MPN40824.1"/>
    <property type="molecule type" value="Genomic_DNA"/>
</dbReference>